<reference evidence="3 4" key="1">
    <citation type="journal article" date="2020" name="G3 (Bethesda)">
        <title>Genetic Underpinnings of Host Manipulation by Ophiocordyceps as Revealed by Comparative Transcriptomics.</title>
        <authorList>
            <person name="Will I."/>
            <person name="Das B."/>
            <person name="Trinh T."/>
            <person name="Brachmann A."/>
            <person name="Ohm R.A."/>
            <person name="de Bekker C."/>
        </authorList>
    </citation>
    <scope>NUCLEOTIDE SEQUENCE [LARGE SCALE GENOMIC DNA]</scope>
    <source>
        <strain evidence="3 4">EC05</strain>
    </source>
</reference>
<protein>
    <submittedName>
        <fullName evidence="3">Glycoside hydrolase family 16 protein</fullName>
    </submittedName>
</protein>
<proteinExistence type="predicted"/>
<keyword evidence="3" id="KW-0378">Hydrolase</keyword>
<feature type="compositionally biased region" description="Basic and acidic residues" evidence="1">
    <location>
        <begin position="2129"/>
        <end position="2138"/>
    </location>
</feature>
<feature type="compositionally biased region" description="Basic and acidic residues" evidence="1">
    <location>
        <begin position="1065"/>
        <end position="1085"/>
    </location>
</feature>
<feature type="compositionally biased region" description="Basic and acidic residues" evidence="1">
    <location>
        <begin position="2384"/>
        <end position="2396"/>
    </location>
</feature>
<dbReference type="PANTHER" id="PTHR10963">
    <property type="entry name" value="GLYCOSYL HYDROLASE-RELATED"/>
    <property type="match status" value="1"/>
</dbReference>
<feature type="compositionally biased region" description="Polar residues" evidence="1">
    <location>
        <begin position="2469"/>
        <end position="2479"/>
    </location>
</feature>
<feature type="compositionally biased region" description="Polar residues" evidence="1">
    <location>
        <begin position="1800"/>
        <end position="1819"/>
    </location>
</feature>
<feature type="compositionally biased region" description="Low complexity" evidence="1">
    <location>
        <begin position="1783"/>
        <end position="1794"/>
    </location>
</feature>
<feature type="compositionally biased region" description="Low complexity" evidence="1">
    <location>
        <begin position="2696"/>
        <end position="2718"/>
    </location>
</feature>
<gene>
    <name evidence="3" type="ORF">GQ602_005499</name>
</gene>
<feature type="compositionally biased region" description="Low complexity" evidence="1">
    <location>
        <begin position="2093"/>
        <end position="2114"/>
    </location>
</feature>
<feature type="compositionally biased region" description="Basic and acidic residues" evidence="1">
    <location>
        <begin position="1309"/>
        <end position="1322"/>
    </location>
</feature>
<feature type="compositionally biased region" description="Polar residues" evidence="1">
    <location>
        <begin position="1566"/>
        <end position="1585"/>
    </location>
</feature>
<keyword evidence="2" id="KW-0732">Signal</keyword>
<feature type="compositionally biased region" description="Basic and acidic residues" evidence="1">
    <location>
        <begin position="1544"/>
        <end position="1558"/>
    </location>
</feature>
<feature type="compositionally biased region" description="Low complexity" evidence="1">
    <location>
        <begin position="2725"/>
        <end position="2741"/>
    </location>
</feature>
<keyword evidence="4" id="KW-1185">Reference proteome</keyword>
<feature type="compositionally biased region" description="Polar residues" evidence="1">
    <location>
        <begin position="2450"/>
        <end position="2460"/>
    </location>
</feature>
<feature type="compositionally biased region" description="Basic and acidic residues" evidence="1">
    <location>
        <begin position="1448"/>
        <end position="1457"/>
    </location>
</feature>
<dbReference type="GO" id="GO:0009251">
    <property type="term" value="P:glucan catabolic process"/>
    <property type="evidence" value="ECO:0007669"/>
    <property type="project" value="TreeGrafter"/>
</dbReference>
<feature type="compositionally biased region" description="Low complexity" evidence="1">
    <location>
        <begin position="2365"/>
        <end position="2376"/>
    </location>
</feature>
<evidence type="ECO:0000313" key="3">
    <source>
        <dbReference type="EMBL" id="KAF4584126.1"/>
    </source>
</evidence>
<feature type="compositionally biased region" description="Low complexity" evidence="1">
    <location>
        <begin position="689"/>
        <end position="713"/>
    </location>
</feature>
<feature type="compositionally biased region" description="Polar residues" evidence="1">
    <location>
        <begin position="2143"/>
        <end position="2157"/>
    </location>
</feature>
<dbReference type="GO" id="GO:0016787">
    <property type="term" value="F:hydrolase activity"/>
    <property type="evidence" value="ECO:0007669"/>
    <property type="project" value="UniProtKB-KW"/>
</dbReference>
<feature type="compositionally biased region" description="Polar residues" evidence="1">
    <location>
        <begin position="763"/>
        <end position="780"/>
    </location>
</feature>
<feature type="compositionally biased region" description="Low complexity" evidence="1">
    <location>
        <begin position="537"/>
        <end position="580"/>
    </location>
</feature>
<dbReference type="Pfam" id="PF26113">
    <property type="entry name" value="GH16_XgeA"/>
    <property type="match status" value="1"/>
</dbReference>
<feature type="compositionally biased region" description="Low complexity" evidence="1">
    <location>
        <begin position="867"/>
        <end position="880"/>
    </location>
</feature>
<feature type="compositionally biased region" description="Low complexity" evidence="1">
    <location>
        <begin position="2627"/>
        <end position="2656"/>
    </location>
</feature>
<dbReference type="InterPro" id="IPR050546">
    <property type="entry name" value="Glycosyl_Hydrlase_16"/>
</dbReference>
<feature type="compositionally biased region" description="Low complexity" evidence="1">
    <location>
        <begin position="1004"/>
        <end position="1020"/>
    </location>
</feature>
<feature type="compositionally biased region" description="Polar residues" evidence="1">
    <location>
        <begin position="2303"/>
        <end position="2358"/>
    </location>
</feature>
<dbReference type="EMBL" id="JAACLJ010000006">
    <property type="protein sequence ID" value="KAF4584126.1"/>
    <property type="molecule type" value="Genomic_DNA"/>
</dbReference>
<comment type="caution">
    <text evidence="3">The sequence shown here is derived from an EMBL/GenBank/DDBJ whole genome shotgun (WGS) entry which is preliminary data.</text>
</comment>
<feature type="compositionally biased region" description="Basic and acidic residues" evidence="1">
    <location>
        <begin position="1523"/>
        <end position="1536"/>
    </location>
</feature>
<feature type="region of interest" description="Disordered" evidence="1">
    <location>
        <begin position="337"/>
        <end position="1652"/>
    </location>
</feature>
<feature type="compositionally biased region" description="Polar residues" evidence="1">
    <location>
        <begin position="1459"/>
        <end position="1472"/>
    </location>
</feature>
<feature type="compositionally biased region" description="Polar residues" evidence="1">
    <location>
        <begin position="1330"/>
        <end position="1342"/>
    </location>
</feature>
<feature type="compositionally biased region" description="Low complexity" evidence="1">
    <location>
        <begin position="2590"/>
        <end position="2600"/>
    </location>
</feature>
<feature type="compositionally biased region" description="Polar residues" evidence="1">
    <location>
        <begin position="2049"/>
        <end position="2061"/>
    </location>
</feature>
<feature type="compositionally biased region" description="Polar residues" evidence="1">
    <location>
        <begin position="1205"/>
        <end position="1245"/>
    </location>
</feature>
<feature type="compositionally biased region" description="Polar residues" evidence="1">
    <location>
        <begin position="1607"/>
        <end position="1629"/>
    </location>
</feature>
<feature type="compositionally biased region" description="Low complexity" evidence="1">
    <location>
        <begin position="721"/>
        <end position="730"/>
    </location>
</feature>
<feature type="compositionally biased region" description="Polar residues" evidence="1">
    <location>
        <begin position="458"/>
        <end position="473"/>
    </location>
</feature>
<feature type="compositionally biased region" description="Basic and acidic residues" evidence="1">
    <location>
        <begin position="1358"/>
        <end position="1370"/>
    </location>
</feature>
<feature type="compositionally biased region" description="Polar residues" evidence="1">
    <location>
        <begin position="2607"/>
        <end position="2625"/>
    </location>
</feature>
<feature type="compositionally biased region" description="Polar residues" evidence="1">
    <location>
        <begin position="1094"/>
        <end position="1113"/>
    </location>
</feature>
<feature type="compositionally biased region" description="Polar residues" evidence="1">
    <location>
        <begin position="505"/>
        <end position="536"/>
    </location>
</feature>
<evidence type="ECO:0000313" key="4">
    <source>
        <dbReference type="Proteomes" id="UP000562929"/>
    </source>
</evidence>
<feature type="chain" id="PRO_5034587967" evidence="2">
    <location>
        <begin position="21"/>
        <end position="2810"/>
    </location>
</feature>
<name>A0A8H4VBX0_9HYPO</name>
<feature type="region of interest" description="Disordered" evidence="1">
    <location>
        <begin position="1665"/>
        <end position="2061"/>
    </location>
</feature>
<feature type="compositionally biased region" description="Low complexity" evidence="1">
    <location>
        <begin position="2521"/>
        <end position="2539"/>
    </location>
</feature>
<accession>A0A8H4VBX0</accession>
<feature type="compositionally biased region" description="Low complexity" evidence="1">
    <location>
        <begin position="1417"/>
        <end position="1433"/>
    </location>
</feature>
<feature type="compositionally biased region" description="Low complexity" evidence="1">
    <location>
        <begin position="639"/>
        <end position="679"/>
    </location>
</feature>
<feature type="compositionally biased region" description="Basic and acidic residues" evidence="1">
    <location>
        <begin position="837"/>
        <end position="853"/>
    </location>
</feature>
<evidence type="ECO:0000256" key="1">
    <source>
        <dbReference type="SAM" id="MobiDB-lite"/>
    </source>
</evidence>
<feature type="compositionally biased region" description="Polar residues" evidence="1">
    <location>
        <begin position="2198"/>
        <end position="2229"/>
    </location>
</feature>
<feature type="compositionally biased region" description="Polar residues" evidence="1">
    <location>
        <begin position="2010"/>
        <end position="2038"/>
    </location>
</feature>
<feature type="compositionally biased region" description="Polar residues" evidence="1">
    <location>
        <begin position="1933"/>
        <end position="1992"/>
    </location>
</feature>
<dbReference type="PANTHER" id="PTHR10963:SF24">
    <property type="entry name" value="GLYCOSIDASE C21B10.07-RELATED"/>
    <property type="match status" value="1"/>
</dbReference>
<feature type="compositionally biased region" description="Low complexity" evidence="1">
    <location>
        <begin position="431"/>
        <end position="454"/>
    </location>
</feature>
<organism evidence="3 4">
    <name type="scientific">Ophiocordyceps camponoti-floridani</name>
    <dbReference type="NCBI Taxonomy" id="2030778"/>
    <lineage>
        <taxon>Eukaryota</taxon>
        <taxon>Fungi</taxon>
        <taxon>Dikarya</taxon>
        <taxon>Ascomycota</taxon>
        <taxon>Pezizomycotina</taxon>
        <taxon>Sordariomycetes</taxon>
        <taxon>Hypocreomycetidae</taxon>
        <taxon>Hypocreales</taxon>
        <taxon>Ophiocordycipitaceae</taxon>
        <taxon>Ophiocordyceps</taxon>
    </lineage>
</organism>
<feature type="compositionally biased region" description="Low complexity" evidence="1">
    <location>
        <begin position="813"/>
        <end position="835"/>
    </location>
</feature>
<evidence type="ECO:0000256" key="2">
    <source>
        <dbReference type="SAM" id="SignalP"/>
    </source>
</evidence>
<feature type="region of interest" description="Disordered" evidence="1">
    <location>
        <begin position="2091"/>
        <end position="2741"/>
    </location>
</feature>
<sequence length="2810" mass="287995">MPPTSLAFALSLAVAVLTAAAPGSLQGPVRWRLADSYNASNFFDKFDFYTGRSGDAGYARYQNRYDAERKGLILTDAHGVRIGPDARSVLKAPCEPDGSPGRDSVRIESKASYNRGLLIARFHRLPRMNCGMWPAFWTHGNDWPNDGEIDVLESFNLNSWSQPGFRTSNARGDCVLRAEPQKRHTSPLISESCTSEQGCYGADRRALIGHEAGAIFALEWTKAFIKIYRWIPGQEPADINTDTPIPSGWGPPLVSLLTSDCDIDAHFANQRIVLNLDFCGEGAGRPEAWRASCAGLTREENCADFVARNPQSFDEAYFHVRDIRYFDAEGVKPSLRSERFSVPGGTEGVRRPVPTSGGRKPTPAPDAGRKPSSTRTAGRKPASDRAPPRKQSSTPPAPKKPSTTSPAPENPAPTPAELRKKPTTPAAPMNPSSATAASKKSSPPRATPRKSSTPAGSRKSSTQAGSKKASTPAGSRKPSGGAESRLKTSAAASRRRPLGQAGSDEFSSASATSKRRPSSTPAPSRDSSTPAQSEKYSTLAPPKTSATPATPKKSSTPAQPKKPLTSATPKKPSTPVTPKKIPSPAPQKPKSTPPPRKPSTAKAPTTRGHKPVSGPPRNPPGKKTTKPVSSSGKTKAGDTASAPKTPAAKTPLSAPPSKQKPGNAKTGDAKTAGAKSAPPSKSPSPRSKPSPAKTASPSKAAPAKPSAPYPVSKDAAKDSSKGPAGKKPSSTPESGKAKTGGNRSGSAKGKVSSVYSAPKPTPAKTSSVPHIASPKNSGASKGSLAPGKKPSVSDKDSGSGKKKGGSESERGQGRSSTTPTAKATPAKTPAAPAATEQEGKVPFKGSSDFEKKPSTSGRAPGSGRTSAGGAKSESSKGKPSVPAQALAAAGKTSWTPAPKATTRGPGPAPIYEKESFGKGPGSVPKSGSDDVKTGTSVRSGPAASHPAAAKTSIPASAPSKTTGSPRMGSSGASGSANMIGDVKIGAAKSDLLEKPSTSLRSHQTPTKPSTRETSPSSEETAGTSGQVESDGVEFGNVKPGSLEGLAPTRQQATATSAWMQTSPSDKVRGAPEKTKTEDAKTDDARLGAAEGSVPSRTQASPADWSSQEQTSPLRQHIAHKGEVDAYEYQTGSSAEKPSAPITALPAVAQVSPAGRRTSSRVATAETMKTGGPEHDPSSVSRSAAPRTSARSQKAGVDNGSRTRKPLTSDQQESDDTGSGLSSASQNAASRISVSIDDNSPGNKPFSSGGISGSYREQKADAASVFSGVKPSPNLATPQPGVLRTSASTFKTVGRSGGKPLSTGQTLDSGKSETDGVKSERQEWPVGESSGLHTLASSPTSAGTGPDPSGRKPFPGQDPDSHQQKTGHEESGPPSWNDEDPILQQFKWESPVDTPQPGTRKTPPTPVQQNVGGFIEDSSSALLSSSAESNLPESSRTKRSSSLEPTEADFPKTRDLSHHLSPSHTKTTDSDLGSSGKGPPSTAAFHTPKETSRGSEPSGARGRYSLTPRPTFTAGSPGGVGVEHPGKRPSSEPRQSWERSMPSKSRSDSNARYTSDHQYGDTVVTVKLTTSSAPNSFERGPSTSGPSRARETNSGLRHDSSRRGMSAPPSSGATTYSLQGTSPGGKSSTPRLYLTPPKDETTSAPKPETSAIKLSAIPRFSLSSSIGEMVGGGKLPPTSRLSSTAEPKMPSFPAPTIEDTPFRPSETKLDQTPRLQIKGALKETIINPDTATQDRRPSTPRLTNSPPIDPQTGASSEITSASPRFSLSFRGPTDELASTFGGLSSTPTPESETTPKGYGVSSKTETDGQSPLYQMTTTSALKPGANPKTKKYHASIGESAGPYSYWPPPERLPATARSNGLEDIEAPEFKSVDSHSSSVTAARKHPGSDSGEFAGVRQSSHVPNDMDATAGYLSSMGTSDGKDSNPDLVDGKPASTQNLGTNDGRPTNRWSATGTDFESSITTDDTVKTSGSFLPQTVGSGSPPLTSTVSGGTLSLRPTRFGTADGGSASAEPSASTGFESSSMLSVSANNERQSNSNLVPGGTLREGFSRSQLGASSGSVATTAVLGSSTDASLSGDAGLKGQIMSSESLELGPALSSGRSGSASRSMATAAASRIDEVGRAGDSTRLAPEDSRHPKFMDSGMYSTESGMRSGSAASTELGGDASVSSGSSGAASSSSLADPISGIKDSAGRHVMTDSRVSAGSDGSSRVVFTSAPSTVPRQSTSSTGDVASRSLHAQVGSTPKAASPPETAGAQPPGSRTKLAVETLSIGPSGTRTAGNDMRASGQDDVSRTVAGGGVSDYSRASSGAQSPAESNSVSDTRAITHSQDQAYASDSIRSGRSWASGQSAAIAPSTTGPPRTFADSSVSASSISGGSQTTFEGPRASDHLKDSDDRSGTSGYSQNSGGSQITVDHLGTSGQYQDRASRFQKSTHTAVDSSRAAAHSQASSTLGVSSPTASAGSRAEDGFMTSSGFSTSVLSDGAAASSGAPAGHSGAPSHPEDSDSRFRKSSSPAADRPKSSDSSQALSDSGSSASTASAGFGVQDASMPSGVSLASALPTATPSVSGNSRAAAVRSGAPVRPQDSDVEASSGSSGHSQGSTDRSKGLSYSATDRSGDSWASSTWVGSAASKASASSRVEGSSASGGPPASALSGTATPAAGRFWATSVRSEASSHSQDSDGRASEVPDRSRTLDDSAASFTARGSAASTASAGSPALSDSQTSVDSLASAQSGDAASSGVSDNSEKFLSRLLSTRTPQLARKRHRTHLWTASLFMPVTPALSTLRLWDPLSHTLLMILAIRFSLLIPALL</sequence>
<dbReference type="SUPFAM" id="SSF49899">
    <property type="entry name" value="Concanavalin A-like lectins/glucanases"/>
    <property type="match status" value="1"/>
</dbReference>
<feature type="compositionally biased region" description="Low complexity" evidence="1">
    <location>
        <begin position="2438"/>
        <end position="2449"/>
    </location>
</feature>
<feature type="compositionally biased region" description="Polar residues" evidence="1">
    <location>
        <begin position="1048"/>
        <end position="1064"/>
    </location>
</feature>
<dbReference type="InterPro" id="IPR013320">
    <property type="entry name" value="ConA-like_dom_sf"/>
</dbReference>
<dbReference type="OrthoDB" id="192832at2759"/>
<feature type="compositionally biased region" description="Basic and acidic residues" evidence="1">
    <location>
        <begin position="1587"/>
        <end position="1601"/>
    </location>
</feature>
<feature type="compositionally biased region" description="Polar residues" evidence="1">
    <location>
        <begin position="2559"/>
        <end position="2569"/>
    </location>
</feature>
<feature type="compositionally biased region" description="Basic and acidic residues" evidence="1">
    <location>
        <begin position="791"/>
        <end position="812"/>
    </location>
</feature>
<feature type="compositionally biased region" description="Low complexity" evidence="1">
    <location>
        <begin position="2160"/>
        <end position="2181"/>
    </location>
</feature>
<feature type="compositionally biased region" description="Polar residues" evidence="1">
    <location>
        <begin position="2397"/>
        <end position="2437"/>
    </location>
</feature>
<dbReference type="Gene3D" id="2.60.120.200">
    <property type="match status" value="1"/>
</dbReference>
<dbReference type="Proteomes" id="UP000562929">
    <property type="component" value="Unassembled WGS sequence"/>
</dbReference>
<feature type="signal peptide" evidence="2">
    <location>
        <begin position="1"/>
        <end position="20"/>
    </location>
</feature>
<feature type="compositionally biased region" description="Polar residues" evidence="1">
    <location>
        <begin position="1739"/>
        <end position="1764"/>
    </location>
</feature>
<feature type="compositionally biased region" description="Low complexity" evidence="1">
    <location>
        <begin position="2482"/>
        <end position="2498"/>
    </location>
</feature>
<feature type="compositionally biased region" description="Polar residues" evidence="1">
    <location>
        <begin position="2667"/>
        <end position="2676"/>
    </location>
</feature>
<feature type="compositionally biased region" description="Basic and acidic residues" evidence="1">
    <location>
        <begin position="2677"/>
        <end position="2694"/>
    </location>
</feature>
<feature type="compositionally biased region" description="Low complexity" evidence="1">
    <location>
        <begin position="1177"/>
        <end position="1191"/>
    </location>
</feature>
<feature type="compositionally biased region" description="Pro residues" evidence="1">
    <location>
        <begin position="581"/>
        <end position="597"/>
    </location>
</feature>